<evidence type="ECO:0000256" key="2">
    <source>
        <dbReference type="ARBA" id="ARBA00022475"/>
    </source>
</evidence>
<comment type="subcellular location">
    <subcellularLocation>
        <location evidence="1">Cell membrane</location>
        <topology evidence="1">Multi-pass membrane protein</topology>
    </subcellularLocation>
</comment>
<sequence>MKLWTIAWFELRMLTRTRAVLLNLFLLPMVLIFILGNALSSNFKDEAEASVEQARVLIVEPNTGAAVHGELEVGLGLREFLNSPEIKQRMRIEKTVSREEAVEALTRGEADFGVVIPTDFEERVTAGKEAQWELIPGKNSMKNYVAQMIFHAYLDEVNRMQAAIIALGPQGIGEAMGTMSGLEATYVETASLNEGGETYSAFQYYAAAMLIMFLLYSGLSASISLSEEKRKKTLYRLNSMPVSTLEIFMGKIAGNSLVAFLQAAVIICGTSWFYGVDWGRHLWMLALTCLLVVIASMMLAVILTLLTKSSAVARSAVVTVIVVMTFLSGGFQPLPMEIIQRMGEFTVNHWAMQTILRLMLGADPGEVMHYLMMLGLFCGLLLAAGIVSYRKVGYHE</sequence>
<feature type="transmembrane region" description="Helical" evidence="6">
    <location>
        <begin position="20"/>
        <end position="39"/>
    </location>
</feature>
<feature type="transmembrane region" description="Helical" evidence="6">
    <location>
        <begin position="312"/>
        <end position="331"/>
    </location>
</feature>
<dbReference type="InterPro" id="IPR051449">
    <property type="entry name" value="ABC-2_transporter_component"/>
</dbReference>
<feature type="transmembrane region" description="Helical" evidence="6">
    <location>
        <begin position="202"/>
        <end position="226"/>
    </location>
</feature>
<name>A0A7X3CP10_9BACL</name>
<gene>
    <name evidence="8" type="ORF">GNP95_15345</name>
</gene>
<keyword evidence="5 6" id="KW-0472">Membrane</keyword>
<keyword evidence="2" id="KW-1003">Cell membrane</keyword>
<evidence type="ECO:0000256" key="5">
    <source>
        <dbReference type="ARBA" id="ARBA00023136"/>
    </source>
</evidence>
<accession>A0A7X3CP10</accession>
<evidence type="ECO:0000256" key="4">
    <source>
        <dbReference type="ARBA" id="ARBA00022989"/>
    </source>
</evidence>
<evidence type="ECO:0000259" key="7">
    <source>
        <dbReference type="Pfam" id="PF12698"/>
    </source>
</evidence>
<feature type="transmembrane region" description="Helical" evidence="6">
    <location>
        <begin position="367"/>
        <end position="389"/>
    </location>
</feature>
<organism evidence="8 9">
    <name type="scientific">Paenibacillus woosongensis</name>
    <dbReference type="NCBI Taxonomy" id="307580"/>
    <lineage>
        <taxon>Bacteria</taxon>
        <taxon>Bacillati</taxon>
        <taxon>Bacillota</taxon>
        <taxon>Bacilli</taxon>
        <taxon>Bacillales</taxon>
        <taxon>Paenibacillaceae</taxon>
        <taxon>Paenibacillus</taxon>
    </lineage>
</organism>
<dbReference type="PANTHER" id="PTHR30294:SF29">
    <property type="entry name" value="MULTIDRUG ABC TRANSPORTER PERMEASE YBHS-RELATED"/>
    <property type="match status" value="1"/>
</dbReference>
<dbReference type="AlphaFoldDB" id="A0A7X3CP10"/>
<dbReference type="Pfam" id="PF12698">
    <property type="entry name" value="ABC2_membrane_3"/>
    <property type="match status" value="1"/>
</dbReference>
<feature type="domain" description="ABC-2 type transporter transmembrane" evidence="7">
    <location>
        <begin position="20"/>
        <end position="386"/>
    </location>
</feature>
<dbReference type="GO" id="GO:0005886">
    <property type="term" value="C:plasma membrane"/>
    <property type="evidence" value="ECO:0007669"/>
    <property type="project" value="UniProtKB-SubCell"/>
</dbReference>
<evidence type="ECO:0000256" key="1">
    <source>
        <dbReference type="ARBA" id="ARBA00004651"/>
    </source>
</evidence>
<feature type="transmembrane region" description="Helical" evidence="6">
    <location>
        <begin position="257"/>
        <end position="276"/>
    </location>
</feature>
<keyword evidence="4 6" id="KW-1133">Transmembrane helix</keyword>
<evidence type="ECO:0000313" key="9">
    <source>
        <dbReference type="Proteomes" id="UP000447876"/>
    </source>
</evidence>
<dbReference type="PANTHER" id="PTHR30294">
    <property type="entry name" value="MEMBRANE COMPONENT OF ABC TRANSPORTER YHHJ-RELATED"/>
    <property type="match status" value="1"/>
</dbReference>
<dbReference type="GO" id="GO:0140359">
    <property type="term" value="F:ABC-type transporter activity"/>
    <property type="evidence" value="ECO:0007669"/>
    <property type="project" value="InterPro"/>
</dbReference>
<evidence type="ECO:0000313" key="8">
    <source>
        <dbReference type="EMBL" id="MUG46364.1"/>
    </source>
</evidence>
<feature type="transmembrane region" description="Helical" evidence="6">
    <location>
        <begin position="282"/>
        <end position="305"/>
    </location>
</feature>
<proteinExistence type="predicted"/>
<dbReference type="OrthoDB" id="1952619at2"/>
<comment type="caution">
    <text evidence="8">The sequence shown here is derived from an EMBL/GenBank/DDBJ whole genome shotgun (WGS) entry which is preliminary data.</text>
</comment>
<keyword evidence="3 6" id="KW-0812">Transmembrane</keyword>
<dbReference type="EMBL" id="WNZW01000006">
    <property type="protein sequence ID" value="MUG46364.1"/>
    <property type="molecule type" value="Genomic_DNA"/>
</dbReference>
<dbReference type="Proteomes" id="UP000447876">
    <property type="component" value="Unassembled WGS sequence"/>
</dbReference>
<dbReference type="Gene3D" id="3.40.1710.10">
    <property type="entry name" value="abc type-2 transporter like domain"/>
    <property type="match status" value="1"/>
</dbReference>
<dbReference type="RefSeq" id="WP_155611765.1">
    <property type="nucleotide sequence ID" value="NZ_WNZW01000006.1"/>
</dbReference>
<protein>
    <submittedName>
        <fullName evidence="8">ABC transporter permease subunit</fullName>
    </submittedName>
</protein>
<dbReference type="InterPro" id="IPR013525">
    <property type="entry name" value="ABC2_TM"/>
</dbReference>
<evidence type="ECO:0000256" key="3">
    <source>
        <dbReference type="ARBA" id="ARBA00022692"/>
    </source>
</evidence>
<evidence type="ECO:0000256" key="6">
    <source>
        <dbReference type="SAM" id="Phobius"/>
    </source>
</evidence>
<reference evidence="8 9" key="1">
    <citation type="submission" date="2019-11" db="EMBL/GenBank/DDBJ databases">
        <title>Draft genome sequences of five Paenibacillus species of dairy origin.</title>
        <authorList>
            <person name="Olajide A.M."/>
            <person name="Chen S."/>
            <person name="Lapointe G."/>
        </authorList>
    </citation>
    <scope>NUCLEOTIDE SEQUENCE [LARGE SCALE GENOMIC DNA]</scope>
    <source>
        <strain evidence="8 9">12CR55</strain>
    </source>
</reference>